<dbReference type="AlphaFoldDB" id="A0A9C7G8Y1"/>
<dbReference type="RefSeq" id="WP_230496278.1">
    <property type="nucleotide sequence ID" value="NZ_CAKJTG010000008.1"/>
</dbReference>
<accession>A0A9C7G8Y1</accession>
<gene>
    <name evidence="1" type="ORF">NEOCIP111885_01716</name>
</gene>
<reference evidence="1" key="1">
    <citation type="submission" date="2021-10" db="EMBL/GenBank/DDBJ databases">
        <authorList>
            <person name="Criscuolo A."/>
        </authorList>
    </citation>
    <scope>NUCLEOTIDE SEQUENCE</scope>
    <source>
        <strain evidence="1">CIP111885</strain>
    </source>
</reference>
<keyword evidence="2" id="KW-1185">Reference proteome</keyword>
<evidence type="ECO:0000313" key="1">
    <source>
        <dbReference type="EMBL" id="CAG9608024.1"/>
    </source>
</evidence>
<name>A0A9C7G8Y1_9BACI</name>
<dbReference type="EMBL" id="CAKJTG010000008">
    <property type="protein sequence ID" value="CAG9608024.1"/>
    <property type="molecule type" value="Genomic_DNA"/>
</dbReference>
<comment type="caution">
    <text evidence="1">The sequence shown here is derived from an EMBL/GenBank/DDBJ whole genome shotgun (WGS) entry which is preliminary data.</text>
</comment>
<proteinExistence type="predicted"/>
<protein>
    <submittedName>
        <fullName evidence="1">Uncharacterized protein</fullName>
    </submittedName>
</protein>
<sequence>MCQLCNGTHVVHTTGSFYTKIDSCPNCGPVPEEVRTAKQQVFRKRLEEAKQKIFERVGG</sequence>
<organism evidence="1 2">
    <name type="scientific">Pseudoneobacillus rhizosphaerae</name>
    <dbReference type="NCBI Taxonomy" id="2880968"/>
    <lineage>
        <taxon>Bacteria</taxon>
        <taxon>Bacillati</taxon>
        <taxon>Bacillota</taxon>
        <taxon>Bacilli</taxon>
        <taxon>Bacillales</taxon>
        <taxon>Bacillaceae</taxon>
        <taxon>Pseudoneobacillus</taxon>
    </lineage>
</organism>
<evidence type="ECO:0000313" key="2">
    <source>
        <dbReference type="Proteomes" id="UP000789845"/>
    </source>
</evidence>
<dbReference type="Proteomes" id="UP000789845">
    <property type="component" value="Unassembled WGS sequence"/>
</dbReference>